<sequence>MQIIITRRWLGENSTLSTVTIDGKPHHFILEDKDRGLRSDMSADEIKALKVPGRTAIPTGSYQVLITYSNRFKRSLPILKDVPGFSGIRIHAGNQHIHTEGCLLPGRTWWPDGNEFVVGNSRRASEQLQTAITEAISQGQTVRLTVQTDYPV</sequence>
<evidence type="ECO:0000259" key="1">
    <source>
        <dbReference type="Pfam" id="PF18925"/>
    </source>
</evidence>
<dbReference type="RefSeq" id="WP_215242168.1">
    <property type="nucleotide sequence ID" value="NZ_CAJRAF010000004.1"/>
</dbReference>
<accession>A0A916JJR3</accession>
<dbReference type="InterPro" id="IPR043732">
    <property type="entry name" value="DUF5675"/>
</dbReference>
<evidence type="ECO:0000313" key="3">
    <source>
        <dbReference type="Proteomes" id="UP000680038"/>
    </source>
</evidence>
<dbReference type="Proteomes" id="UP000680038">
    <property type="component" value="Unassembled WGS sequence"/>
</dbReference>
<evidence type="ECO:0000313" key="2">
    <source>
        <dbReference type="EMBL" id="CAG5017783.1"/>
    </source>
</evidence>
<proteinExistence type="predicted"/>
<protein>
    <recommendedName>
        <fullName evidence="1">DUF5675 domain-containing protein</fullName>
    </recommendedName>
</protein>
<dbReference type="Pfam" id="PF18925">
    <property type="entry name" value="DUF5675"/>
    <property type="match status" value="1"/>
</dbReference>
<reference evidence="2" key="1">
    <citation type="submission" date="2021-04" db="EMBL/GenBank/DDBJ databases">
        <authorList>
            <person name="Rodrigo-Torres L."/>
            <person name="Arahal R. D."/>
            <person name="Lucena T."/>
        </authorList>
    </citation>
    <scope>NUCLEOTIDE SEQUENCE</scope>
    <source>
        <strain evidence="2">CECT 9275</strain>
    </source>
</reference>
<name>A0A916JJR3_9BACT</name>
<dbReference type="EMBL" id="CAJRAF010000004">
    <property type="protein sequence ID" value="CAG5017783.1"/>
    <property type="molecule type" value="Genomic_DNA"/>
</dbReference>
<feature type="domain" description="DUF5675" evidence="1">
    <location>
        <begin position="5"/>
        <end position="133"/>
    </location>
</feature>
<gene>
    <name evidence="2" type="ORF">DYBT9275_05846</name>
</gene>
<keyword evidence="3" id="KW-1185">Reference proteome</keyword>
<dbReference type="AlphaFoldDB" id="A0A916JJR3"/>
<comment type="caution">
    <text evidence="2">The sequence shown here is derived from an EMBL/GenBank/DDBJ whole genome shotgun (WGS) entry which is preliminary data.</text>
</comment>
<organism evidence="2 3">
    <name type="scientific">Dyadobacter helix</name>
    <dbReference type="NCBI Taxonomy" id="2822344"/>
    <lineage>
        <taxon>Bacteria</taxon>
        <taxon>Pseudomonadati</taxon>
        <taxon>Bacteroidota</taxon>
        <taxon>Cytophagia</taxon>
        <taxon>Cytophagales</taxon>
        <taxon>Spirosomataceae</taxon>
        <taxon>Dyadobacter</taxon>
    </lineage>
</organism>